<accession>A0A830H450</accession>
<keyword evidence="1" id="KW-1133">Transmembrane helix</keyword>
<protein>
    <recommendedName>
        <fullName evidence="2">Methyltransferase FkbM domain-containing protein</fullName>
    </recommendedName>
</protein>
<evidence type="ECO:0000256" key="1">
    <source>
        <dbReference type="SAM" id="Phobius"/>
    </source>
</evidence>
<dbReference type="SUPFAM" id="SSF53335">
    <property type="entry name" value="S-adenosyl-L-methionine-dependent methyltransferases"/>
    <property type="match status" value="2"/>
</dbReference>
<feature type="transmembrane region" description="Helical" evidence="1">
    <location>
        <begin position="517"/>
        <end position="539"/>
    </location>
</feature>
<dbReference type="Gene3D" id="3.40.50.150">
    <property type="entry name" value="Vaccinia Virus protein VP39"/>
    <property type="match status" value="2"/>
</dbReference>
<dbReference type="Pfam" id="PF05050">
    <property type="entry name" value="Methyltransf_21"/>
    <property type="match status" value="1"/>
</dbReference>
<keyword evidence="1" id="KW-0812">Transmembrane</keyword>
<dbReference type="NCBIfam" id="TIGR01444">
    <property type="entry name" value="fkbM_fam"/>
    <property type="match status" value="1"/>
</dbReference>
<dbReference type="Proteomes" id="UP000660262">
    <property type="component" value="Unassembled WGS sequence"/>
</dbReference>
<gene>
    <name evidence="3" type="ORF">PPROV_000066300</name>
</gene>
<dbReference type="InterPro" id="IPR006342">
    <property type="entry name" value="FkbM_mtfrase"/>
</dbReference>
<keyword evidence="4" id="KW-1185">Reference proteome</keyword>
<dbReference type="OrthoDB" id="406648at2759"/>
<dbReference type="EMBL" id="BNJQ01000002">
    <property type="protein sequence ID" value="GHP01906.1"/>
    <property type="molecule type" value="Genomic_DNA"/>
</dbReference>
<dbReference type="PANTHER" id="PTHR34203:SF13">
    <property type="entry name" value="EXPRESSED PROTEIN"/>
    <property type="match status" value="1"/>
</dbReference>
<name>A0A830H450_9CHLO</name>
<reference evidence="3" key="1">
    <citation type="submission" date="2020-10" db="EMBL/GenBank/DDBJ databases">
        <title>Unveiling of a novel bifunctional photoreceptor, Dualchrome1, isolated from a cosmopolitan green alga.</title>
        <authorList>
            <person name="Suzuki S."/>
            <person name="Kawachi M."/>
        </authorList>
    </citation>
    <scope>NUCLEOTIDE SEQUENCE</scope>
    <source>
        <strain evidence="3">NIES 2893</strain>
    </source>
</reference>
<dbReference type="AlphaFoldDB" id="A0A830H450"/>
<evidence type="ECO:0000313" key="3">
    <source>
        <dbReference type="EMBL" id="GHP01906.1"/>
    </source>
</evidence>
<dbReference type="InterPro" id="IPR052514">
    <property type="entry name" value="SAM-dependent_MTase"/>
</dbReference>
<dbReference type="InterPro" id="IPR029063">
    <property type="entry name" value="SAM-dependent_MTases_sf"/>
</dbReference>
<organism evidence="3 4">
    <name type="scientific">Pycnococcus provasolii</name>
    <dbReference type="NCBI Taxonomy" id="41880"/>
    <lineage>
        <taxon>Eukaryota</taxon>
        <taxon>Viridiplantae</taxon>
        <taxon>Chlorophyta</taxon>
        <taxon>Pseudoscourfieldiophyceae</taxon>
        <taxon>Pseudoscourfieldiales</taxon>
        <taxon>Pycnococcaceae</taxon>
        <taxon>Pycnococcus</taxon>
    </lineage>
</organism>
<proteinExistence type="predicted"/>
<dbReference type="PANTHER" id="PTHR34203">
    <property type="entry name" value="METHYLTRANSFERASE, FKBM FAMILY PROTEIN"/>
    <property type="match status" value="1"/>
</dbReference>
<feature type="domain" description="Methyltransferase FkbM" evidence="2">
    <location>
        <begin position="94"/>
        <end position="263"/>
    </location>
</feature>
<keyword evidence="1" id="KW-0472">Membrane</keyword>
<dbReference type="InterPro" id="IPR027417">
    <property type="entry name" value="P-loop_NTPase"/>
</dbReference>
<evidence type="ECO:0000313" key="4">
    <source>
        <dbReference type="Proteomes" id="UP000660262"/>
    </source>
</evidence>
<sequence>MASPTRKAPSSQRRLPTSTLLMLGRQQQYVVDADNYDDLRDMLPRHAEARNAIGVSGASVPGACTAPPESSNRSVNIGCKPYDFYFYASGLAAASCGFDVVAIEPFAMNQALVEASSCANGFHNKIKLIKSGLDTVARTCSLYQVPHVNIGDTHSVCSTSVDGEEMKRNFESEGYKKLGTTETTTLDELYRTKALGTRKFDILKIDVEGFESRVLLGGNAFFGSELAPASILIEMTSPTQKTATGRGGDTLVMIRSMLEAYGYTHAATHNLHGDGFVRAIDGQDMLFVKTTEPSHRRKRGKKRAQDTSSEFPKCKLLSKLTLPGLHANHEICVHPKGDLISDSIRRTGAFDRTTCDLIVGSLSEGDTFLDAGANIGAISLCVFARKATTRILSIEMSPWNFALLSGTHGIHDPSGSRWFISNAALDDRRDRGIENNAMDLGEMLRGFGYTTTADLGQFHESRQQQYVVDASNYDDLCDDMLPRRAVLFTRKHVMRPKANPGTDGGGGGGRRRPRRTAWCASILLVVTTLVTLNIVGVILRSAVERETTDQTYRRQMMARFYRGDPVELQDGDEDMFRKPAQRIKSGFFHDLHDCPPMISEFCERNEKRTAVKSCDYTTILRDVTDTFVRYWRCVEGCTVKMFTSPKECWEQPYRQPTHEEVTRAISVVKSPRTFVGLTEKFDESAALFHRMFAGDGPPLKEVPLLRAMSDEKKRWLTDLDRVIRLKSLIDRADTYLYNAAAKVHRKRLRLYGIYGI</sequence>
<evidence type="ECO:0000259" key="2">
    <source>
        <dbReference type="Pfam" id="PF05050"/>
    </source>
</evidence>
<comment type="caution">
    <text evidence="3">The sequence shown here is derived from an EMBL/GenBank/DDBJ whole genome shotgun (WGS) entry which is preliminary data.</text>
</comment>
<dbReference type="Gene3D" id="3.40.50.300">
    <property type="entry name" value="P-loop containing nucleotide triphosphate hydrolases"/>
    <property type="match status" value="1"/>
</dbReference>